<protein>
    <recommendedName>
        <fullName evidence="3">NADH dehydrogenase [ubiquinone] 1 alpha subcomplex assembly factor 3</fullName>
    </recommendedName>
</protein>
<dbReference type="GO" id="GO:0032981">
    <property type="term" value="P:mitochondrial respiratory chain complex I assembly"/>
    <property type="evidence" value="ECO:0007669"/>
    <property type="project" value="TreeGrafter"/>
</dbReference>
<dbReference type="HOGENOM" id="CLU_074390_1_1_1"/>
<dbReference type="SUPFAM" id="SSF64076">
    <property type="entry name" value="MTH938-like"/>
    <property type="match status" value="1"/>
</dbReference>
<evidence type="ECO:0008006" key="3">
    <source>
        <dbReference type="Google" id="ProtNLM"/>
    </source>
</evidence>
<evidence type="ECO:0000313" key="1">
    <source>
        <dbReference type="EMBL" id="CCA68130.1"/>
    </source>
</evidence>
<dbReference type="EMBL" id="CAFZ01000026">
    <property type="protein sequence ID" value="CCA68130.1"/>
    <property type="molecule type" value="Genomic_DNA"/>
</dbReference>
<keyword evidence="2" id="KW-1185">Reference proteome</keyword>
<name>G4T9X5_SERID</name>
<dbReference type="OMA" id="MAYLEPV"/>
<dbReference type="Proteomes" id="UP000007148">
    <property type="component" value="Unassembled WGS sequence"/>
</dbReference>
<sequence>MAYLEPVLRSLSSSCGRVSRLTSISRAFSSPQNAVYGSRCIVTSPRLGLNLYKPQTRLINTGGLTNLFDTSNIGGIQVRNVTEHDGIELEDGLTMKSSCILIGGRVFLWKTPESSLSSGEWTKDDFEIFDVLLPKPEILVFGTGKSLMLPPVSVREYLREIGVQAEYMDTRNACSTYNLLSEEGRRVAAALLPLSHRVW</sequence>
<dbReference type="OrthoDB" id="20681at2759"/>
<gene>
    <name evidence="1" type="ORF">PIIN_01997</name>
</gene>
<dbReference type="PANTHER" id="PTHR21192:SF2">
    <property type="entry name" value="NADH DEHYDROGENASE [UBIQUINONE] 1 ALPHA SUBCOMPLEX ASSEMBLY FACTOR 3"/>
    <property type="match status" value="1"/>
</dbReference>
<proteinExistence type="predicted"/>
<dbReference type="InParanoid" id="G4T9X5"/>
<accession>G4T9X5</accession>
<dbReference type="PANTHER" id="PTHR21192">
    <property type="entry name" value="NUCLEAR PROTEIN E3-3"/>
    <property type="match status" value="1"/>
</dbReference>
<evidence type="ECO:0000313" key="2">
    <source>
        <dbReference type="Proteomes" id="UP000007148"/>
    </source>
</evidence>
<dbReference type="InterPro" id="IPR036748">
    <property type="entry name" value="MTH938-like_sf"/>
</dbReference>
<comment type="caution">
    <text evidence="1">The sequence shown here is derived from an EMBL/GenBank/DDBJ whole genome shotgun (WGS) entry which is preliminary data.</text>
</comment>
<dbReference type="AlphaFoldDB" id="G4T9X5"/>
<dbReference type="Gene3D" id="3.40.1230.10">
    <property type="entry name" value="MTH938-like"/>
    <property type="match status" value="1"/>
</dbReference>
<dbReference type="GO" id="GO:0005743">
    <property type="term" value="C:mitochondrial inner membrane"/>
    <property type="evidence" value="ECO:0007669"/>
    <property type="project" value="TreeGrafter"/>
</dbReference>
<dbReference type="STRING" id="1109443.G4T9X5"/>
<dbReference type="InterPro" id="IPR007523">
    <property type="entry name" value="NDUFAF3/AAMDC"/>
</dbReference>
<reference evidence="1 2" key="1">
    <citation type="journal article" date="2011" name="PLoS Pathog.">
        <title>Endophytic Life Strategies Decoded by Genome and Transcriptome Analyses of the Mutualistic Root Symbiont Piriformospora indica.</title>
        <authorList>
            <person name="Zuccaro A."/>
            <person name="Lahrmann U."/>
            <person name="Guldener U."/>
            <person name="Langen G."/>
            <person name="Pfiffi S."/>
            <person name="Biedenkopf D."/>
            <person name="Wong P."/>
            <person name="Samans B."/>
            <person name="Grimm C."/>
            <person name="Basiewicz M."/>
            <person name="Murat C."/>
            <person name="Martin F."/>
            <person name="Kogel K.H."/>
        </authorList>
    </citation>
    <scope>NUCLEOTIDE SEQUENCE [LARGE SCALE GENOMIC DNA]</scope>
    <source>
        <strain evidence="1 2">DSM 11827</strain>
    </source>
</reference>
<dbReference type="eggNOG" id="KOG3363">
    <property type="taxonomic scope" value="Eukaryota"/>
</dbReference>
<dbReference type="Pfam" id="PF04430">
    <property type="entry name" value="DUF498"/>
    <property type="match status" value="1"/>
</dbReference>
<organism evidence="1 2">
    <name type="scientific">Serendipita indica (strain DSM 11827)</name>
    <name type="common">Root endophyte fungus</name>
    <name type="synonym">Piriformospora indica</name>
    <dbReference type="NCBI Taxonomy" id="1109443"/>
    <lineage>
        <taxon>Eukaryota</taxon>
        <taxon>Fungi</taxon>
        <taxon>Dikarya</taxon>
        <taxon>Basidiomycota</taxon>
        <taxon>Agaricomycotina</taxon>
        <taxon>Agaricomycetes</taxon>
        <taxon>Sebacinales</taxon>
        <taxon>Serendipitaceae</taxon>
        <taxon>Serendipita</taxon>
    </lineage>
</organism>